<dbReference type="SUPFAM" id="SSF52172">
    <property type="entry name" value="CheY-like"/>
    <property type="match status" value="1"/>
</dbReference>
<feature type="domain" description="Response regulatory" evidence="2">
    <location>
        <begin position="6"/>
        <end position="129"/>
    </location>
</feature>
<dbReference type="Pfam" id="PF00072">
    <property type="entry name" value="Response_reg"/>
    <property type="match status" value="1"/>
</dbReference>
<evidence type="ECO:0000313" key="4">
    <source>
        <dbReference type="Proteomes" id="UP000199060"/>
    </source>
</evidence>
<evidence type="ECO:0000313" key="3">
    <source>
        <dbReference type="EMBL" id="SDC52754.1"/>
    </source>
</evidence>
<dbReference type="Proteomes" id="UP000199060">
    <property type="component" value="Unassembled WGS sequence"/>
</dbReference>
<dbReference type="InterPro" id="IPR052893">
    <property type="entry name" value="TCS_response_regulator"/>
</dbReference>
<proteinExistence type="predicted"/>
<dbReference type="CDD" id="cd00156">
    <property type="entry name" value="REC"/>
    <property type="match status" value="1"/>
</dbReference>
<dbReference type="GO" id="GO:0000160">
    <property type="term" value="P:phosphorelay signal transduction system"/>
    <property type="evidence" value="ECO:0007669"/>
    <property type="project" value="InterPro"/>
</dbReference>
<reference evidence="4" key="1">
    <citation type="submission" date="2016-10" db="EMBL/GenBank/DDBJ databases">
        <authorList>
            <person name="Varghese N."/>
            <person name="Submissions S."/>
        </authorList>
    </citation>
    <scope>NUCLEOTIDE SEQUENCE [LARGE SCALE GENOMIC DNA]</scope>
    <source>
        <strain evidence="4">DSM 23095</strain>
    </source>
</reference>
<evidence type="ECO:0000259" key="2">
    <source>
        <dbReference type="PROSITE" id="PS50110"/>
    </source>
</evidence>
<feature type="modified residue" description="4-aspartylphosphate" evidence="1">
    <location>
        <position position="61"/>
    </location>
</feature>
<protein>
    <submittedName>
        <fullName evidence="3">Response regulator receiver domain-containing protein</fullName>
    </submittedName>
</protein>
<accession>A0A1G6MBV3</accession>
<dbReference type="STRING" id="686796.SAMN04488104_100197"/>
<dbReference type="PANTHER" id="PTHR44520">
    <property type="entry name" value="RESPONSE REGULATOR RCP1-RELATED"/>
    <property type="match status" value="1"/>
</dbReference>
<dbReference type="PROSITE" id="PS50110">
    <property type="entry name" value="RESPONSE_REGULATORY"/>
    <property type="match status" value="1"/>
</dbReference>
<dbReference type="OrthoDB" id="1524091at2"/>
<dbReference type="PANTHER" id="PTHR44520:SF2">
    <property type="entry name" value="RESPONSE REGULATOR RCP1"/>
    <property type="match status" value="1"/>
</dbReference>
<keyword evidence="4" id="KW-1185">Reference proteome</keyword>
<dbReference type="EMBL" id="FNAC01000001">
    <property type="protein sequence ID" value="SDC52754.1"/>
    <property type="molecule type" value="Genomic_DNA"/>
</dbReference>
<dbReference type="InterPro" id="IPR001789">
    <property type="entry name" value="Sig_transdc_resp-reg_receiver"/>
</dbReference>
<keyword evidence="1" id="KW-0597">Phosphoprotein</keyword>
<name>A0A1G6MBV3_9BACT</name>
<dbReference type="Gene3D" id="3.40.50.2300">
    <property type="match status" value="1"/>
</dbReference>
<dbReference type="SMART" id="SM00448">
    <property type="entry name" value="REC"/>
    <property type="match status" value="1"/>
</dbReference>
<dbReference type="InterPro" id="IPR011006">
    <property type="entry name" value="CheY-like_superfamily"/>
</dbReference>
<dbReference type="AlphaFoldDB" id="A0A1G6MBV3"/>
<dbReference type="RefSeq" id="WP_087937643.1">
    <property type="nucleotide sequence ID" value="NZ_FNAC01000001.1"/>
</dbReference>
<organism evidence="3 4">
    <name type="scientific">Algoriphagus faecimaris</name>
    <dbReference type="NCBI Taxonomy" id="686796"/>
    <lineage>
        <taxon>Bacteria</taxon>
        <taxon>Pseudomonadati</taxon>
        <taxon>Bacteroidota</taxon>
        <taxon>Cytophagia</taxon>
        <taxon>Cytophagales</taxon>
        <taxon>Cyclobacteriaceae</taxon>
        <taxon>Algoriphagus</taxon>
    </lineage>
</organism>
<evidence type="ECO:0000256" key="1">
    <source>
        <dbReference type="PROSITE-ProRule" id="PRU00169"/>
    </source>
</evidence>
<gene>
    <name evidence="3" type="ORF">SAMN04488104_100197</name>
</gene>
<sequence length="130" mass="14887">MSSNFDIILVDDDPDFLFLHEILVKKAGLDSNPKKFSDGQKLVEFLKATPLEKASLLLLLDIYMPGLDGWAILDYIESLKLPGNIKVMLLSSSVNFEDKRKAMEYASVIEYIEKPLMLEYLERLKEQAIF</sequence>